<dbReference type="EMBL" id="JAEAOA010001512">
    <property type="protein sequence ID" value="KAK3595723.1"/>
    <property type="molecule type" value="Genomic_DNA"/>
</dbReference>
<accession>A0AAE0VYU9</accession>
<keyword evidence="2" id="KW-1185">Reference proteome</keyword>
<gene>
    <name evidence="1" type="ORF">CHS0354_025346</name>
</gene>
<proteinExistence type="predicted"/>
<reference evidence="1" key="2">
    <citation type="journal article" date="2021" name="Genome Biol. Evol.">
        <title>Developing a high-quality reference genome for a parasitic bivalve with doubly uniparental inheritance (Bivalvia: Unionida).</title>
        <authorList>
            <person name="Smith C.H."/>
        </authorList>
    </citation>
    <scope>NUCLEOTIDE SEQUENCE</scope>
    <source>
        <strain evidence="1">CHS0354</strain>
        <tissue evidence="1">Mantle</tissue>
    </source>
</reference>
<name>A0AAE0VYU9_9BIVA</name>
<evidence type="ECO:0000313" key="1">
    <source>
        <dbReference type="EMBL" id="KAK3595723.1"/>
    </source>
</evidence>
<evidence type="ECO:0000313" key="2">
    <source>
        <dbReference type="Proteomes" id="UP001195483"/>
    </source>
</evidence>
<dbReference type="AlphaFoldDB" id="A0AAE0VYU9"/>
<dbReference type="Proteomes" id="UP001195483">
    <property type="component" value="Unassembled WGS sequence"/>
</dbReference>
<comment type="caution">
    <text evidence="1">The sequence shown here is derived from an EMBL/GenBank/DDBJ whole genome shotgun (WGS) entry which is preliminary data.</text>
</comment>
<organism evidence="1 2">
    <name type="scientific">Potamilus streckersoni</name>
    <dbReference type="NCBI Taxonomy" id="2493646"/>
    <lineage>
        <taxon>Eukaryota</taxon>
        <taxon>Metazoa</taxon>
        <taxon>Spiralia</taxon>
        <taxon>Lophotrochozoa</taxon>
        <taxon>Mollusca</taxon>
        <taxon>Bivalvia</taxon>
        <taxon>Autobranchia</taxon>
        <taxon>Heteroconchia</taxon>
        <taxon>Palaeoheterodonta</taxon>
        <taxon>Unionida</taxon>
        <taxon>Unionoidea</taxon>
        <taxon>Unionidae</taxon>
        <taxon>Ambleminae</taxon>
        <taxon>Lampsilini</taxon>
        <taxon>Potamilus</taxon>
    </lineage>
</organism>
<reference evidence="1" key="3">
    <citation type="submission" date="2023-05" db="EMBL/GenBank/DDBJ databases">
        <authorList>
            <person name="Smith C.H."/>
        </authorList>
    </citation>
    <scope>NUCLEOTIDE SEQUENCE</scope>
    <source>
        <strain evidence="1">CHS0354</strain>
        <tissue evidence="1">Mantle</tissue>
    </source>
</reference>
<sequence length="99" mass="11640">MRRFIDPQEVIKNILIYPCCWFSRDLTLHGQRLNVVKEEAELPPWFNMSDSYFLLQILQSLTNLTSFKNLICVTPQSVYKNCPPAISLYIRFGRKNISL</sequence>
<protein>
    <submittedName>
        <fullName evidence="1">Uncharacterized protein</fullName>
    </submittedName>
</protein>
<reference evidence="1" key="1">
    <citation type="journal article" date="2021" name="Genome Biol. Evol.">
        <title>A High-Quality Reference Genome for a Parasitic Bivalve with Doubly Uniparental Inheritance (Bivalvia: Unionida).</title>
        <authorList>
            <person name="Smith C.H."/>
        </authorList>
    </citation>
    <scope>NUCLEOTIDE SEQUENCE</scope>
    <source>
        <strain evidence="1">CHS0354</strain>
    </source>
</reference>